<evidence type="ECO:0000313" key="16">
    <source>
        <dbReference type="Proteomes" id="UP000828390"/>
    </source>
</evidence>
<evidence type="ECO:0000256" key="8">
    <source>
        <dbReference type="ARBA" id="ARBA00023054"/>
    </source>
</evidence>
<keyword evidence="7" id="KW-1000">Mitochondrion outer membrane</keyword>
<dbReference type="GO" id="GO:0035694">
    <property type="term" value="P:mitochondrial protein catabolic process"/>
    <property type="evidence" value="ECO:0007669"/>
    <property type="project" value="InterPro"/>
</dbReference>
<sequence>MADQVPGRRRQLSHDVAVSEEAMNEAKKAQEHLNSFFKKVSEQGIIPVTGFEQEEKINKKLIEQLKQDIGKFEKGWNEAEIQLQEKNKAFVDLLEIRNYHLQHISTLENAVKKFQQDIEDRDRTIISLGNDLQSLSKEHYDLKSRFSKVADHMLPDQNPDIADLSDPNRAMKLSDKFGALYDDAWTDAFEDLTDKQKQKPNEAIQFLLESLKECWGMCKKEAEKWMNSLQSVFLHPVQDIDAISKMQGGKPAVRLGSKDQRVIRDACRKIAPTVGVVVNQCFIMKMKKKQKLSDDCLKYLEGCVDVCWLMALAEPPLYIDFNIKKGDKFDPNRHTAYSESGETVEFLVWPPLYNAEEGGGMLSKGTVSTERKVGRPPKK</sequence>
<evidence type="ECO:0000256" key="10">
    <source>
        <dbReference type="ARBA" id="ARBA00023128"/>
    </source>
</evidence>
<evidence type="ECO:0000259" key="14">
    <source>
        <dbReference type="Pfam" id="PF16026"/>
    </source>
</evidence>
<dbReference type="GO" id="GO:0005759">
    <property type="term" value="C:mitochondrial matrix"/>
    <property type="evidence" value="ECO:0007669"/>
    <property type="project" value="UniProtKB-SubCell"/>
</dbReference>
<dbReference type="InterPro" id="IPR031981">
    <property type="entry name" value="MIEAP_C"/>
</dbReference>
<evidence type="ECO:0000256" key="1">
    <source>
        <dbReference type="ARBA" id="ARBA00004294"/>
    </source>
</evidence>
<evidence type="ECO:0000256" key="11">
    <source>
        <dbReference type="ARBA" id="ARBA00023136"/>
    </source>
</evidence>
<evidence type="ECO:0000256" key="9">
    <source>
        <dbReference type="ARBA" id="ARBA00023121"/>
    </source>
</evidence>
<evidence type="ECO:0000256" key="6">
    <source>
        <dbReference type="ARBA" id="ARBA00022490"/>
    </source>
</evidence>
<comment type="similarity">
    <text evidence="4">Belongs to the MIEAP family.</text>
</comment>
<evidence type="ECO:0000256" key="5">
    <source>
        <dbReference type="ARBA" id="ARBA00019863"/>
    </source>
</evidence>
<evidence type="ECO:0000256" key="2">
    <source>
        <dbReference type="ARBA" id="ARBA00004305"/>
    </source>
</evidence>
<dbReference type="Proteomes" id="UP000828390">
    <property type="component" value="Unassembled WGS sequence"/>
</dbReference>
<keyword evidence="8" id="KW-0175">Coiled coil</keyword>
<proteinExistence type="inferred from homology"/>
<dbReference type="GO" id="GO:0008289">
    <property type="term" value="F:lipid binding"/>
    <property type="evidence" value="ECO:0007669"/>
    <property type="project" value="UniProtKB-KW"/>
</dbReference>
<dbReference type="PANTHER" id="PTHR21771:SF0">
    <property type="entry name" value="MITOCHONDRIA-EATING PROTEIN"/>
    <property type="match status" value="1"/>
</dbReference>
<dbReference type="InterPro" id="IPR026169">
    <property type="entry name" value="MIEAP"/>
</dbReference>
<evidence type="ECO:0000256" key="3">
    <source>
        <dbReference type="ARBA" id="ARBA00004496"/>
    </source>
</evidence>
<gene>
    <name evidence="15" type="ORF">DPMN_104260</name>
</gene>
<keyword evidence="10" id="KW-0496">Mitochondrion</keyword>
<keyword evidence="9" id="KW-0446">Lipid-binding</keyword>
<dbReference type="Pfam" id="PF16026">
    <property type="entry name" value="MIEAP"/>
    <property type="match status" value="1"/>
</dbReference>
<keyword evidence="16" id="KW-1185">Reference proteome</keyword>
<organism evidence="15 16">
    <name type="scientific">Dreissena polymorpha</name>
    <name type="common">Zebra mussel</name>
    <name type="synonym">Mytilus polymorpha</name>
    <dbReference type="NCBI Taxonomy" id="45954"/>
    <lineage>
        <taxon>Eukaryota</taxon>
        <taxon>Metazoa</taxon>
        <taxon>Spiralia</taxon>
        <taxon>Lophotrochozoa</taxon>
        <taxon>Mollusca</taxon>
        <taxon>Bivalvia</taxon>
        <taxon>Autobranchia</taxon>
        <taxon>Heteroconchia</taxon>
        <taxon>Euheterodonta</taxon>
        <taxon>Imparidentia</taxon>
        <taxon>Neoheterodontei</taxon>
        <taxon>Myida</taxon>
        <taxon>Dreissenoidea</taxon>
        <taxon>Dreissenidae</taxon>
        <taxon>Dreissena</taxon>
    </lineage>
</organism>
<feature type="region of interest" description="Disordered" evidence="13">
    <location>
        <begin position="359"/>
        <end position="379"/>
    </location>
</feature>
<keyword evidence="11" id="KW-0472">Membrane</keyword>
<evidence type="ECO:0000256" key="13">
    <source>
        <dbReference type="SAM" id="MobiDB-lite"/>
    </source>
</evidence>
<evidence type="ECO:0000313" key="15">
    <source>
        <dbReference type="EMBL" id="KAH3831001.1"/>
    </source>
</evidence>
<dbReference type="GO" id="GO:0005741">
    <property type="term" value="C:mitochondrial outer membrane"/>
    <property type="evidence" value="ECO:0007669"/>
    <property type="project" value="UniProtKB-SubCell"/>
</dbReference>
<accession>A0A9D4H7F2</accession>
<dbReference type="AlphaFoldDB" id="A0A9D4H7F2"/>
<evidence type="ECO:0000256" key="12">
    <source>
        <dbReference type="ARBA" id="ARBA00032687"/>
    </source>
</evidence>
<evidence type="ECO:0000256" key="4">
    <source>
        <dbReference type="ARBA" id="ARBA00008233"/>
    </source>
</evidence>
<reference evidence="15" key="2">
    <citation type="submission" date="2020-11" db="EMBL/GenBank/DDBJ databases">
        <authorList>
            <person name="McCartney M.A."/>
            <person name="Auch B."/>
            <person name="Kono T."/>
            <person name="Mallez S."/>
            <person name="Becker A."/>
            <person name="Gohl D.M."/>
            <person name="Silverstein K.A.T."/>
            <person name="Koren S."/>
            <person name="Bechman K.B."/>
            <person name="Herman A."/>
            <person name="Abrahante J.E."/>
            <person name="Garbe J."/>
        </authorList>
    </citation>
    <scope>NUCLEOTIDE SEQUENCE</scope>
    <source>
        <strain evidence="15">Duluth1</strain>
        <tissue evidence="15">Whole animal</tissue>
    </source>
</reference>
<dbReference type="OrthoDB" id="6123715at2759"/>
<name>A0A9D4H7F2_DREPO</name>
<feature type="domain" description="Mitochondria-eating protein C-terminal" evidence="14">
    <location>
        <begin position="170"/>
        <end position="369"/>
    </location>
</feature>
<evidence type="ECO:0000256" key="7">
    <source>
        <dbReference type="ARBA" id="ARBA00022787"/>
    </source>
</evidence>
<reference evidence="15" key="1">
    <citation type="journal article" date="2019" name="bioRxiv">
        <title>The Genome of the Zebra Mussel, Dreissena polymorpha: A Resource for Invasive Species Research.</title>
        <authorList>
            <person name="McCartney M.A."/>
            <person name="Auch B."/>
            <person name="Kono T."/>
            <person name="Mallez S."/>
            <person name="Zhang Y."/>
            <person name="Obille A."/>
            <person name="Becker A."/>
            <person name="Abrahante J.E."/>
            <person name="Garbe J."/>
            <person name="Badalamenti J.P."/>
            <person name="Herman A."/>
            <person name="Mangelson H."/>
            <person name="Liachko I."/>
            <person name="Sullivan S."/>
            <person name="Sone E.D."/>
            <person name="Koren S."/>
            <person name="Silverstein K.A.T."/>
            <person name="Beckman K.B."/>
            <person name="Gohl D.M."/>
        </authorList>
    </citation>
    <scope>NUCLEOTIDE SEQUENCE</scope>
    <source>
        <strain evidence="15">Duluth1</strain>
        <tissue evidence="15">Whole animal</tissue>
    </source>
</reference>
<protein>
    <recommendedName>
        <fullName evidence="5">Mitochondria-eating protein</fullName>
    </recommendedName>
    <alternativeName>
        <fullName evidence="12">Spermatogenesis-associated protein 18</fullName>
    </alternativeName>
</protein>
<keyword evidence="6" id="KW-0963">Cytoplasm</keyword>
<comment type="subcellular location">
    <subcellularLocation>
        <location evidence="3">Cytoplasm</location>
    </subcellularLocation>
    <subcellularLocation>
        <location evidence="2">Mitochondrion matrix</location>
    </subcellularLocation>
    <subcellularLocation>
        <location evidence="1">Mitochondrion outer membrane</location>
    </subcellularLocation>
</comment>
<comment type="caution">
    <text evidence="15">The sequence shown here is derived from an EMBL/GenBank/DDBJ whole genome shotgun (WGS) entry which is preliminary data.</text>
</comment>
<dbReference type="PANTHER" id="PTHR21771">
    <property type="entry name" value="MITOCHONDRIA-EATING PROTEIN-RELATED"/>
    <property type="match status" value="1"/>
</dbReference>
<dbReference type="EMBL" id="JAIWYP010000004">
    <property type="protein sequence ID" value="KAH3831001.1"/>
    <property type="molecule type" value="Genomic_DNA"/>
</dbReference>
<dbReference type="GO" id="GO:0035695">
    <property type="term" value="P:mitophagy by internal vacuole formation"/>
    <property type="evidence" value="ECO:0007669"/>
    <property type="project" value="TreeGrafter"/>
</dbReference>